<keyword evidence="4" id="KW-0744">Spermatogenesis</keyword>
<dbReference type="SUPFAM" id="SSF54768">
    <property type="entry name" value="dsRNA-binding domain-like"/>
    <property type="match status" value="1"/>
</dbReference>
<evidence type="ECO:0000256" key="3">
    <source>
        <dbReference type="ARBA" id="ARBA00022737"/>
    </source>
</evidence>
<dbReference type="GO" id="GO:0030154">
    <property type="term" value="P:cell differentiation"/>
    <property type="evidence" value="ECO:0007669"/>
    <property type="project" value="UniProtKB-ARBA"/>
</dbReference>
<dbReference type="InterPro" id="IPR002999">
    <property type="entry name" value="Tudor"/>
</dbReference>
<name>A0A3L8DCY5_OOCBI</name>
<evidence type="ECO:0000256" key="2">
    <source>
        <dbReference type="ARBA" id="ARBA00022490"/>
    </source>
</evidence>
<keyword evidence="2" id="KW-0963">Cytoplasm</keyword>
<evidence type="ECO:0000313" key="9">
    <source>
        <dbReference type="Proteomes" id="UP000279307"/>
    </source>
</evidence>
<dbReference type="InterPro" id="IPR050621">
    <property type="entry name" value="Tudor_domain_containing"/>
</dbReference>
<dbReference type="EMBL" id="QOIP01000010">
    <property type="protein sequence ID" value="RLU18012.1"/>
    <property type="molecule type" value="Genomic_DNA"/>
</dbReference>
<sequence>MDNQEEVVKILRSCLISCKGGIKLDNLRVDYKVIAGEPLPFKKFGYSSVEAFVRNIPDIKVTRRNGELYMEALPTKSTAHLTKLVARQKTRRRMPTQSKRWIPPRNVRGPSSGFRNYASNNFQYNRNNYVDSSNSSNSFFKSTPGRSTLYTDFSRPVPLMDTIVQCPISISQNPMLQSGKLEKTPPKYAPASSAKVSRLNEKLNPNLPPIHQSTCNIDDARCQVLDRKLTVIDIKPKTAEPKPIKLSERLKVSSSLPTPEVPSLFDSCTPSSYIRPSLLDVPQIRTKMSAPSYHASDPREELQNRANALNLSAPIYKMYSKKEKHSDKITIYASVKLAGHTFHTFPEDATSQGEAEKIAARLALVNLAKESSSPEVTTVDVQLVKERILDIVTLHQSGVFMHLLPKYYSEQYREALPHDWERITEQIADVSQEKGVGDSTILCRSRPTTKRSEGSASINKNVSDNLTSSDKILLSPIGPAAPDKLEVPGTTIWNVYTTCVTSTVEIWVRLIDDDYNDNFVDMTNEMTRHYNEIKKPATTTTCVIGDFYAILEDDYWHRVQCIDIDSDTEVATVFFIDEGYEGQYKPDVLHPLDKRFCTLSAQAIRVALLGLENFRDCPQAIAEIENLLLGDRVFLVRVHSTNVDKYGSYARVTFYDTSGDDDVDINQVLFEKIIDGLIDASAMQPGRLVEMYVTHIDENGKIYAQLNSAGRNCLMSHMPVDDSMCPSVTGQINFTKMYFVKCDSQLYRARAVQTVPDRNKVTVFLMDIGRTITISRQDLLQTDMASMGLQCIPPQATQISLHQIDQSTHDERFVTRFRELVSDEDLLLAKIKDISNGVPTVQIFKRVGPNNLLGCINTSLLYDLELAKANGDSNNNVKTKKRLERKNSRALEAASKLNPPEISDIGHYFDVHVTLAAHPGHFIVQPRDSGSKLQMMMLELQKCYETFSGPPLESIGEGKLYAGKFRNDWYRVYVTNIISDNEVSVYFCDYGDVTIVSRHCLQSLKSEFLKLPYQAVKAKLVGIEPINTDWSVADCVRFKDLVLDRDFVSVVVESVFDNFSPANGTVLGLRLVDTSTHKDKDIYIDRLLIEEKRAKFIDGFEEQFSSS</sequence>
<dbReference type="Pfam" id="PF00567">
    <property type="entry name" value="TUDOR"/>
    <property type="match status" value="3"/>
</dbReference>
<dbReference type="AlphaFoldDB" id="A0A3L8DCY5"/>
<dbReference type="SMART" id="SM00333">
    <property type="entry name" value="TUDOR"/>
    <property type="match status" value="3"/>
</dbReference>
<dbReference type="InterPro" id="IPR035437">
    <property type="entry name" value="SNase_OB-fold_sf"/>
</dbReference>
<keyword evidence="4" id="KW-0221">Differentiation</keyword>
<evidence type="ECO:0000259" key="7">
    <source>
        <dbReference type="PROSITE" id="PS51644"/>
    </source>
</evidence>
<dbReference type="Gene3D" id="2.40.50.90">
    <property type="match status" value="3"/>
</dbReference>
<dbReference type="Gene3D" id="3.30.420.610">
    <property type="entry name" value="LOTUS domain-like"/>
    <property type="match status" value="2"/>
</dbReference>
<dbReference type="OrthoDB" id="10034606at2759"/>
<dbReference type="SUPFAM" id="SSF63748">
    <property type="entry name" value="Tudor/PWWP/MBT"/>
    <property type="match status" value="3"/>
</dbReference>
<comment type="subcellular location">
    <subcellularLocation>
        <location evidence="1">Cytoplasm</location>
    </subcellularLocation>
</comment>
<dbReference type="InterPro" id="IPR041966">
    <property type="entry name" value="LOTUS-like"/>
</dbReference>
<dbReference type="InterPro" id="IPR025605">
    <property type="entry name" value="OST-HTH/LOTUS_dom"/>
</dbReference>
<dbReference type="GO" id="GO:0007283">
    <property type="term" value="P:spermatogenesis"/>
    <property type="evidence" value="ECO:0007669"/>
    <property type="project" value="UniProtKB-KW"/>
</dbReference>
<gene>
    <name evidence="8" type="ORF">DMN91_010253</name>
</gene>
<evidence type="ECO:0000256" key="4">
    <source>
        <dbReference type="ARBA" id="ARBA00022871"/>
    </source>
</evidence>
<evidence type="ECO:0008006" key="10">
    <source>
        <dbReference type="Google" id="ProtNLM"/>
    </source>
</evidence>
<evidence type="ECO:0000313" key="8">
    <source>
        <dbReference type="EMBL" id="RLU18012.1"/>
    </source>
</evidence>
<protein>
    <recommendedName>
        <fullName evidence="10">Tudor domain-containing protein</fullName>
    </recommendedName>
</protein>
<feature type="domain" description="HTH OST-type" evidence="7">
    <location>
        <begin position="380"/>
        <end position="447"/>
    </location>
</feature>
<evidence type="ECO:0000256" key="5">
    <source>
        <dbReference type="SAM" id="MobiDB-lite"/>
    </source>
</evidence>
<comment type="caution">
    <text evidence="8">The sequence shown here is derived from an EMBL/GenBank/DDBJ whole genome shotgun (WGS) entry which is preliminary data.</text>
</comment>
<accession>A0A3L8DCY5</accession>
<evidence type="ECO:0000259" key="6">
    <source>
        <dbReference type="PROSITE" id="PS50304"/>
    </source>
</evidence>
<feature type="region of interest" description="Disordered" evidence="5">
    <location>
        <begin position="88"/>
        <end position="114"/>
    </location>
</feature>
<dbReference type="Pfam" id="PF12872">
    <property type="entry name" value="OST-HTH"/>
    <property type="match status" value="1"/>
</dbReference>
<feature type="region of interest" description="Disordered" evidence="5">
    <location>
        <begin position="438"/>
        <end position="462"/>
    </location>
</feature>
<feature type="domain" description="HTH OST-type" evidence="7">
    <location>
        <begin position="3"/>
        <end position="78"/>
    </location>
</feature>
<dbReference type="Proteomes" id="UP000279307">
    <property type="component" value="Chromosome 10"/>
</dbReference>
<proteinExistence type="predicted"/>
<feature type="domain" description="Tudor" evidence="6">
    <location>
        <begin position="952"/>
        <end position="1011"/>
    </location>
</feature>
<dbReference type="PROSITE" id="PS51644">
    <property type="entry name" value="HTH_OST"/>
    <property type="match status" value="2"/>
</dbReference>
<dbReference type="GO" id="GO:0005737">
    <property type="term" value="C:cytoplasm"/>
    <property type="evidence" value="ECO:0007669"/>
    <property type="project" value="UniProtKB-SubCell"/>
</dbReference>
<dbReference type="PANTHER" id="PTHR22948:SF29">
    <property type="entry name" value="FI02030P-RELATED"/>
    <property type="match status" value="1"/>
</dbReference>
<evidence type="ECO:0000256" key="1">
    <source>
        <dbReference type="ARBA" id="ARBA00004496"/>
    </source>
</evidence>
<organism evidence="8 9">
    <name type="scientific">Ooceraea biroi</name>
    <name type="common">Clonal raider ant</name>
    <name type="synonym">Cerapachys biroi</name>
    <dbReference type="NCBI Taxonomy" id="2015173"/>
    <lineage>
        <taxon>Eukaryota</taxon>
        <taxon>Metazoa</taxon>
        <taxon>Ecdysozoa</taxon>
        <taxon>Arthropoda</taxon>
        <taxon>Hexapoda</taxon>
        <taxon>Insecta</taxon>
        <taxon>Pterygota</taxon>
        <taxon>Neoptera</taxon>
        <taxon>Endopterygota</taxon>
        <taxon>Hymenoptera</taxon>
        <taxon>Apocrita</taxon>
        <taxon>Aculeata</taxon>
        <taxon>Formicoidea</taxon>
        <taxon>Formicidae</taxon>
        <taxon>Dorylinae</taxon>
        <taxon>Ooceraea</taxon>
    </lineage>
</organism>
<keyword evidence="3" id="KW-0677">Repeat</keyword>
<dbReference type="PROSITE" id="PS50304">
    <property type="entry name" value="TUDOR"/>
    <property type="match status" value="1"/>
</dbReference>
<reference evidence="8 9" key="1">
    <citation type="journal article" date="2018" name="Genome Res.">
        <title>The genomic architecture and molecular evolution of ant odorant receptors.</title>
        <authorList>
            <person name="McKenzie S.K."/>
            <person name="Kronauer D.J.C."/>
        </authorList>
    </citation>
    <scope>NUCLEOTIDE SEQUENCE [LARGE SCALE GENOMIC DNA]</scope>
    <source>
        <strain evidence="8">Clonal line C1</strain>
    </source>
</reference>
<dbReference type="CDD" id="cd09972">
    <property type="entry name" value="LOTUS_TDRD_OSKAR"/>
    <property type="match status" value="1"/>
</dbReference>
<dbReference type="PANTHER" id="PTHR22948">
    <property type="entry name" value="TUDOR DOMAIN CONTAINING PROTEIN"/>
    <property type="match status" value="1"/>
</dbReference>
<dbReference type="Gene3D" id="2.30.30.140">
    <property type="match status" value="3"/>
</dbReference>